<dbReference type="InterPro" id="IPR029044">
    <property type="entry name" value="Nucleotide-diphossugar_trans"/>
</dbReference>
<accession>C3ZIZ8</accession>
<evidence type="ECO:0000256" key="1">
    <source>
        <dbReference type="ARBA" id="ARBA00004323"/>
    </source>
</evidence>
<dbReference type="SUPFAM" id="SSF53448">
    <property type="entry name" value="Nucleotide-diphospho-sugar transferases"/>
    <property type="match status" value="1"/>
</dbReference>
<comment type="subcellular location">
    <subcellularLocation>
        <location evidence="1 7">Golgi apparatus membrane</location>
        <topology evidence="1 7">Single-pass type II membrane protein</topology>
    </subcellularLocation>
</comment>
<reference evidence="10" key="1">
    <citation type="journal article" date="2008" name="Nature">
        <title>The amphioxus genome and the evolution of the chordate karyotype.</title>
        <authorList>
            <consortium name="US DOE Joint Genome Institute (JGI-PGF)"/>
            <person name="Putnam N.H."/>
            <person name="Butts T."/>
            <person name="Ferrier D.E.K."/>
            <person name="Furlong R.F."/>
            <person name="Hellsten U."/>
            <person name="Kawashima T."/>
            <person name="Robinson-Rechavi M."/>
            <person name="Shoguchi E."/>
            <person name="Terry A."/>
            <person name="Yu J.-K."/>
            <person name="Benito-Gutierrez E.L."/>
            <person name="Dubchak I."/>
            <person name="Garcia-Fernandez J."/>
            <person name="Gibson-Brown J.J."/>
            <person name="Grigoriev I.V."/>
            <person name="Horton A.C."/>
            <person name="de Jong P.J."/>
            <person name="Jurka J."/>
            <person name="Kapitonov V.V."/>
            <person name="Kohara Y."/>
            <person name="Kuroki Y."/>
            <person name="Lindquist E."/>
            <person name="Lucas S."/>
            <person name="Osoegawa K."/>
            <person name="Pennacchio L.A."/>
            <person name="Salamov A.A."/>
            <person name="Satou Y."/>
            <person name="Sauka-Spengler T."/>
            <person name="Schmutz J."/>
            <person name="Shin-I T."/>
            <person name="Toyoda A."/>
            <person name="Bronner-Fraser M."/>
            <person name="Fujiyama A."/>
            <person name="Holland L.Z."/>
            <person name="Holland P.W.H."/>
            <person name="Satoh N."/>
            <person name="Rokhsar D.S."/>
        </authorList>
    </citation>
    <scope>NUCLEOTIDE SEQUENCE [LARGE SCALE GENOMIC DNA]</scope>
    <source>
        <strain evidence="10">S238N-H82</strain>
        <tissue evidence="10">Testes</tissue>
    </source>
</reference>
<keyword evidence="7" id="KW-0808">Transferase</keyword>
<evidence type="ECO:0000256" key="2">
    <source>
        <dbReference type="ARBA" id="ARBA00004922"/>
    </source>
</evidence>
<gene>
    <name evidence="10" type="ORF">BRAFLDRAFT_105269</name>
</gene>
<dbReference type="InterPro" id="IPR000772">
    <property type="entry name" value="Ricin_B_lectin"/>
</dbReference>
<evidence type="ECO:0000313" key="10">
    <source>
        <dbReference type="EMBL" id="EEN47514.1"/>
    </source>
</evidence>
<evidence type="ECO:0000256" key="7">
    <source>
        <dbReference type="RuleBase" id="RU361242"/>
    </source>
</evidence>
<feature type="region of interest" description="Disordered" evidence="8">
    <location>
        <begin position="143"/>
        <end position="178"/>
    </location>
</feature>
<dbReference type="AlphaFoldDB" id="C3ZIZ8"/>
<comment type="pathway">
    <text evidence="2 7">Protein modification; protein glycosylation.</text>
</comment>
<evidence type="ECO:0000256" key="6">
    <source>
        <dbReference type="ARBA" id="ARBA00023157"/>
    </source>
</evidence>
<feature type="domain" description="Ricin B lectin" evidence="9">
    <location>
        <begin position="489"/>
        <end position="617"/>
    </location>
</feature>
<dbReference type="FunFam" id="3.90.550.10:FF:000325">
    <property type="entry name" value="Polypeptide N-acetylgalactosaminyltransferase"/>
    <property type="match status" value="1"/>
</dbReference>
<dbReference type="InterPro" id="IPR035992">
    <property type="entry name" value="Ricin_B-like_lectins"/>
</dbReference>
<sequence length="618" mass="70609">MKGSNGLSIFFWLGQGNACRITLKRGFLRARPGDWLEDTADIWNDGNVAKGRGVYFGGGGVLSKRNFCYQKAGGNNKQRENGDTRGRVVRGVEGVVGVRDGSVEMGEWMKCTKEYCIANWFLNRVHKRTRNVARRPPLDDFDTNNIGDVVPENGDPYFRPKVRRPPPEPGAPGEFGKGVSLTLTEEEKKLEDAGYKQHAFNEYASSKISLHRRLHEARHAECKDTRYPHDLPTTSVIITFHNEAWSTLLRTVHSVLETSPARLLEEVVLVDDFSELDHLKEPLEMYLSQLRAVRLVRTTRREGLIRARLLGAAHARGEVLTFLDSHCECHEQWLEPLLARIAENRSNVVTPVIDVLDWKTFEYQHTMEVYLFGLGVQRGIFDWRLTFTWGLIPDYERSRRKSPVDPVRSPTMAGGLFAIDKWYFEHIGTYDAGMDVWGGENLEMSFRERYGDVSARLDLKDKLHCKPFKWFMQTIMPDMYVPEDRPGRSGALRNSASNLCFDSEGAENAGKRPTMWGCHGMGGNQYFELNSREEFRHNTGGKEMCVEAQGGEFVVLMHCTSGNNVPAQQKWQIREDGSVYNAYHGKCLHFDPEERQEKKEVKAVRCTGQDSQRWRFDA</sequence>
<organism>
    <name type="scientific">Branchiostoma floridae</name>
    <name type="common">Florida lancelet</name>
    <name type="synonym">Amphioxus</name>
    <dbReference type="NCBI Taxonomy" id="7739"/>
    <lineage>
        <taxon>Eukaryota</taxon>
        <taxon>Metazoa</taxon>
        <taxon>Chordata</taxon>
        <taxon>Cephalochordata</taxon>
        <taxon>Leptocardii</taxon>
        <taxon>Amphioxiformes</taxon>
        <taxon>Branchiostomatidae</taxon>
        <taxon>Branchiostoma</taxon>
    </lineage>
</organism>
<dbReference type="UniPathway" id="UPA00378"/>
<dbReference type="GO" id="GO:0030246">
    <property type="term" value="F:carbohydrate binding"/>
    <property type="evidence" value="ECO:0007669"/>
    <property type="project" value="UniProtKB-KW"/>
</dbReference>
<dbReference type="InterPro" id="IPR001173">
    <property type="entry name" value="Glyco_trans_2-like"/>
</dbReference>
<dbReference type="SUPFAM" id="SSF50370">
    <property type="entry name" value="Ricin B-like lectins"/>
    <property type="match status" value="1"/>
</dbReference>
<dbReference type="Pfam" id="PF00535">
    <property type="entry name" value="Glycos_transf_2"/>
    <property type="match status" value="1"/>
</dbReference>
<proteinExistence type="inferred from homology"/>
<keyword evidence="4 7" id="KW-0430">Lectin</keyword>
<name>C3ZIZ8_BRAFL</name>
<dbReference type="GO" id="GO:0000139">
    <property type="term" value="C:Golgi membrane"/>
    <property type="evidence" value="ECO:0007669"/>
    <property type="project" value="UniProtKB-SubCell"/>
</dbReference>
<dbReference type="PANTHER" id="PTHR11675">
    <property type="entry name" value="N-ACETYLGALACTOSAMINYLTRANSFERASE"/>
    <property type="match status" value="1"/>
</dbReference>
<dbReference type="PANTHER" id="PTHR11675:SF43">
    <property type="entry name" value="POLYPEPTIDE N-ACETYLGALACTOSAMINYLTRANSFERASE 1"/>
    <property type="match status" value="1"/>
</dbReference>
<evidence type="ECO:0000256" key="5">
    <source>
        <dbReference type="ARBA" id="ARBA00023034"/>
    </source>
</evidence>
<keyword evidence="6 7" id="KW-1015">Disulfide bond</keyword>
<protein>
    <recommendedName>
        <fullName evidence="3 7">Polypeptide N-acetylgalactosaminyltransferase</fullName>
        <ecNumber evidence="7">2.4.1.-</ecNumber>
    </recommendedName>
    <alternativeName>
        <fullName evidence="7">Protein-UDP acetylgalactosaminyltransferase</fullName>
    </alternativeName>
</protein>
<evidence type="ECO:0000259" key="9">
    <source>
        <dbReference type="SMART" id="SM00458"/>
    </source>
</evidence>
<dbReference type="eggNOG" id="KOG3736">
    <property type="taxonomic scope" value="Eukaryota"/>
</dbReference>
<dbReference type="InParanoid" id="C3ZIZ8"/>
<dbReference type="Pfam" id="PF00652">
    <property type="entry name" value="Ricin_B_lectin"/>
    <property type="match status" value="1"/>
</dbReference>
<keyword evidence="7" id="KW-0464">Manganese</keyword>
<dbReference type="Gene3D" id="3.90.550.10">
    <property type="entry name" value="Spore Coat Polysaccharide Biosynthesis Protein SpsA, Chain A"/>
    <property type="match status" value="2"/>
</dbReference>
<dbReference type="EC" id="2.4.1.-" evidence="7"/>
<dbReference type="PROSITE" id="PS50231">
    <property type="entry name" value="RICIN_B_LECTIN"/>
    <property type="match status" value="1"/>
</dbReference>
<dbReference type="GO" id="GO:0016757">
    <property type="term" value="F:glycosyltransferase activity"/>
    <property type="evidence" value="ECO:0007669"/>
    <property type="project" value="UniProtKB-KW"/>
</dbReference>
<keyword evidence="7" id="KW-0328">Glycosyltransferase</keyword>
<evidence type="ECO:0000256" key="8">
    <source>
        <dbReference type="SAM" id="MobiDB-lite"/>
    </source>
</evidence>
<dbReference type="Gene3D" id="2.80.10.50">
    <property type="match status" value="1"/>
</dbReference>
<evidence type="ECO:0000256" key="4">
    <source>
        <dbReference type="ARBA" id="ARBA00022734"/>
    </source>
</evidence>
<comment type="similarity">
    <text evidence="7">Belongs to the glycosyltransferase 2 family. GalNAc-T subfamily.</text>
</comment>
<evidence type="ECO:0000256" key="3">
    <source>
        <dbReference type="ARBA" id="ARBA00012644"/>
    </source>
</evidence>
<dbReference type="CDD" id="cd23435">
    <property type="entry name" value="beta-trefoil_Ricin_GALNT3-like"/>
    <property type="match status" value="1"/>
</dbReference>
<keyword evidence="5 7" id="KW-0333">Golgi apparatus</keyword>
<comment type="cofactor">
    <cofactor evidence="7">
        <name>Mn(2+)</name>
        <dbReference type="ChEBI" id="CHEBI:29035"/>
    </cofactor>
</comment>
<dbReference type="SMART" id="SM00458">
    <property type="entry name" value="RICIN"/>
    <property type="match status" value="1"/>
</dbReference>
<dbReference type="EMBL" id="GG666630">
    <property type="protein sequence ID" value="EEN47514.1"/>
    <property type="molecule type" value="Genomic_DNA"/>
</dbReference>